<dbReference type="EMBL" id="CACVAW010000012">
    <property type="protein sequence ID" value="CAA6804415.1"/>
    <property type="molecule type" value="Genomic_DNA"/>
</dbReference>
<accession>A0A6S6SN88</accession>
<evidence type="ECO:0000313" key="1">
    <source>
        <dbReference type="EMBL" id="CAA6804415.1"/>
    </source>
</evidence>
<name>A0A6S6SN88_9BACT</name>
<proteinExistence type="predicted"/>
<sequence>MNSQTPVFLIKSKNTKKVSNFFKHPSINYAA</sequence>
<reference evidence="1" key="1">
    <citation type="submission" date="2020-01" db="EMBL/GenBank/DDBJ databases">
        <authorList>
            <person name="Meier V. D."/>
            <person name="Meier V D."/>
        </authorList>
    </citation>
    <scope>NUCLEOTIDE SEQUENCE</scope>
    <source>
        <strain evidence="1">HLG_WM_MAG_12</strain>
    </source>
</reference>
<organism evidence="1">
    <name type="scientific">uncultured Campylobacterales bacterium</name>
    <dbReference type="NCBI Taxonomy" id="352960"/>
    <lineage>
        <taxon>Bacteria</taxon>
        <taxon>Pseudomonadati</taxon>
        <taxon>Campylobacterota</taxon>
        <taxon>Epsilonproteobacteria</taxon>
        <taxon>Campylobacterales</taxon>
        <taxon>environmental samples</taxon>
    </lineage>
</organism>
<protein>
    <submittedName>
        <fullName evidence="1">Uncharacterized protein</fullName>
    </submittedName>
</protein>
<gene>
    <name evidence="1" type="ORF">HELGO_WM32365</name>
</gene>
<dbReference type="AlphaFoldDB" id="A0A6S6SN88"/>